<keyword evidence="8" id="KW-1185">Reference proteome</keyword>
<evidence type="ECO:0000259" key="5">
    <source>
        <dbReference type="Pfam" id="PF01074"/>
    </source>
</evidence>
<evidence type="ECO:0000256" key="2">
    <source>
        <dbReference type="ARBA" id="ARBA00022723"/>
    </source>
</evidence>
<dbReference type="GO" id="GO:0046872">
    <property type="term" value="F:metal ion binding"/>
    <property type="evidence" value="ECO:0007669"/>
    <property type="project" value="UniProtKB-KW"/>
</dbReference>
<dbReference type="InterPro" id="IPR000602">
    <property type="entry name" value="Glyco_hydro_38_N"/>
</dbReference>
<evidence type="ECO:0000256" key="4">
    <source>
        <dbReference type="ARBA" id="ARBA00023295"/>
    </source>
</evidence>
<evidence type="ECO:0000256" key="3">
    <source>
        <dbReference type="ARBA" id="ARBA00022801"/>
    </source>
</evidence>
<dbReference type="EMBL" id="BJUG01000017">
    <property type="protein sequence ID" value="GEK38121.1"/>
    <property type="molecule type" value="Genomic_DNA"/>
</dbReference>
<sequence length="883" mass="100830">MTKTVFVVAHSHWDHEWYFTQEDSDIILVENLDYLIDTLENDPAFTCYSFDGQFSIVEKYLKIRPENKERLLALVEKKRLFIGPWYTQADALLGMTESVIRNLLYGVKYAESFGHSMNIGYAPDIFGQHAYLPSIYSRFGMDYSIFQRGVYNEQVAKNLNFLWEAPNKETIKTNNIFYGYGPGKFLTTEENYVNQRLLPILDELARKNQDTNAILLPAGGDQVIINQAFPETVKQLNELDSAYEFLLSDYETFMAAAWDENNFPDTISGELLACQKSRIHNTCRSERYDIKRLNFEVEELLIHELEPLCLIGQQHGIKFPQNWLDQIWKKIFDSQAHNGIGASNSDDANHDIVVRLTSALRQVKDLINLVKRQLVGAISSQLGTEDVVTLFNTDIKTQTFTRELVLFSSKPSFGIRTVTGEAIEYVVKEQISLDGGKRIIVTSKGEKEEEVPPYYRSTILLKDVSVPAMGYTTLLMEDQSGVTIGTTEKSATTSIENESFKFNFADRLVIENLQTGERIEDPFHFDDTADAGDSFDYSPLKSGDEAIIISDYERGTVTKNDLCQSVELTHTVKLPAKLTGEKRSTEKVEFVIQTKVSLYTGENFIRITHQMNNQVLDHRVRVNWKTGVTDLAKHHADQGYSALERLSTNPYQENWRELGFVEKPMPIYPLESFVALSDEKAHFTFHTGMIKEYQVEPEKERLSVTLFRSNGLLGRDDLAWRPGRASGINNMVVETPDGQMLTEMSFDYFVSFGEGRFDPTEAYEISKKLFTTQDFYQVQSLNSYLNRVDRFNIPPLTNVVPSEDSLLKLENKQLFMSTAKKEWAGDGMIIRLFNPNETDEAIKLMNLDRFDSVKVVDLAENVLNDFVQGQTLGAKDFLTLCLK</sequence>
<dbReference type="Gene3D" id="2.70.98.30">
    <property type="entry name" value="Golgi alpha-mannosidase II, domain 4"/>
    <property type="match status" value="1"/>
</dbReference>
<dbReference type="GO" id="GO:0030246">
    <property type="term" value="F:carbohydrate binding"/>
    <property type="evidence" value="ECO:0007669"/>
    <property type="project" value="InterPro"/>
</dbReference>
<reference evidence="6 9" key="2">
    <citation type="submission" date="2019-07" db="EMBL/GenBank/DDBJ databases">
        <title>Whole genome shotgun sequence of Enterococcus thailandicus NBRC 101867.</title>
        <authorList>
            <person name="Hosoyama A."/>
            <person name="Uohara A."/>
            <person name="Ohji S."/>
            <person name="Ichikawa N."/>
        </authorList>
    </citation>
    <scope>NUCLEOTIDE SEQUENCE [LARGE SCALE GENOMIC DNA]</scope>
    <source>
        <strain evidence="6 9">NBRC 101867</strain>
    </source>
</reference>
<dbReference type="Gene3D" id="1.20.1270.50">
    <property type="entry name" value="Glycoside hydrolase family 38, central domain"/>
    <property type="match status" value="1"/>
</dbReference>
<feature type="domain" description="Glycoside hydrolase family 38 N-terminal" evidence="5">
    <location>
        <begin position="4"/>
        <end position="258"/>
    </location>
</feature>
<comment type="similarity">
    <text evidence="1">Belongs to the glycosyl hydrolase 38 family.</text>
</comment>
<dbReference type="RefSeq" id="WP_067481858.1">
    <property type="nucleotide sequence ID" value="NZ_BJUG01000017.1"/>
</dbReference>
<dbReference type="AlphaFoldDB" id="A0A179ETV7"/>
<reference evidence="7 8" key="1">
    <citation type="submission" date="2016-04" db="EMBL/GenBank/DDBJ databases">
        <title>Draft genome of an Enterococcus thailandicus strain isolated from bovine feces.</title>
        <authorList>
            <person name="Beukers A.G."/>
            <person name="Zaheer R."/>
            <person name="Goji N."/>
            <person name="Cook S.R."/>
            <person name="Amoako K."/>
            <person name="Chaves A.V."/>
            <person name="Ward M.P."/>
            <person name="Mcallister T.A."/>
        </authorList>
    </citation>
    <scope>NUCLEOTIDE SEQUENCE [LARGE SCALE GENOMIC DNA]</scope>
    <source>
        <strain evidence="7 8">F0711D 46</strain>
    </source>
</reference>
<protein>
    <submittedName>
        <fullName evidence="6">Alpha-mannosidase</fullName>
    </submittedName>
    <submittedName>
        <fullName evidence="7">Glycosyl hydrolase family 38</fullName>
    </submittedName>
</protein>
<comment type="caution">
    <text evidence="7">The sequence shown here is derived from an EMBL/GenBank/DDBJ whole genome shotgun (WGS) entry which is preliminary data.</text>
</comment>
<evidence type="ECO:0000313" key="7">
    <source>
        <dbReference type="EMBL" id="OAQ56309.1"/>
    </source>
</evidence>
<dbReference type="SUPFAM" id="SSF74650">
    <property type="entry name" value="Galactose mutarotase-like"/>
    <property type="match status" value="1"/>
</dbReference>
<dbReference type="GO" id="GO:0006013">
    <property type="term" value="P:mannose metabolic process"/>
    <property type="evidence" value="ECO:0007669"/>
    <property type="project" value="InterPro"/>
</dbReference>
<dbReference type="PANTHER" id="PTHR46017">
    <property type="entry name" value="ALPHA-MANNOSIDASE 2C1"/>
    <property type="match status" value="1"/>
</dbReference>
<dbReference type="InterPro" id="IPR037094">
    <property type="entry name" value="Glyco_hydro_38_cen_sf"/>
</dbReference>
<keyword evidence="4" id="KW-0326">Glycosidase</keyword>
<dbReference type="SUPFAM" id="SSF88688">
    <property type="entry name" value="Families 57/38 glycoside transferase middle domain"/>
    <property type="match status" value="1"/>
</dbReference>
<dbReference type="InterPro" id="IPR027291">
    <property type="entry name" value="Glyco_hydro_38_N_sf"/>
</dbReference>
<dbReference type="Proteomes" id="UP000321361">
    <property type="component" value="Unassembled WGS sequence"/>
</dbReference>
<gene>
    <name evidence="7" type="ORF">A6E74_02545</name>
    <name evidence="6" type="ORF">ETH01_24080</name>
</gene>
<dbReference type="InterPro" id="IPR011013">
    <property type="entry name" value="Gal_mutarotase_sf_dom"/>
</dbReference>
<dbReference type="EMBL" id="LWMN01000010">
    <property type="protein sequence ID" value="OAQ56309.1"/>
    <property type="molecule type" value="Genomic_DNA"/>
</dbReference>
<dbReference type="GO" id="GO:0004559">
    <property type="term" value="F:alpha-mannosidase activity"/>
    <property type="evidence" value="ECO:0007669"/>
    <property type="project" value="InterPro"/>
</dbReference>
<dbReference type="InterPro" id="IPR028995">
    <property type="entry name" value="Glyco_hydro_57/38_cen_sf"/>
</dbReference>
<dbReference type="OrthoDB" id="9764050at2"/>
<evidence type="ECO:0000313" key="8">
    <source>
        <dbReference type="Proteomes" id="UP000078516"/>
    </source>
</evidence>
<dbReference type="SUPFAM" id="SSF88713">
    <property type="entry name" value="Glycoside hydrolase/deacetylase"/>
    <property type="match status" value="1"/>
</dbReference>
<dbReference type="PATRIC" id="fig|417368.6.peg.1366"/>
<dbReference type="PANTHER" id="PTHR46017:SF2">
    <property type="entry name" value="MANNOSYLGLYCERATE HYDROLASE"/>
    <property type="match status" value="1"/>
</dbReference>
<keyword evidence="2" id="KW-0479">Metal-binding</keyword>
<dbReference type="GeneID" id="77487176"/>
<keyword evidence="3 7" id="KW-0378">Hydrolase</keyword>
<dbReference type="GO" id="GO:0009313">
    <property type="term" value="P:oligosaccharide catabolic process"/>
    <property type="evidence" value="ECO:0007669"/>
    <property type="project" value="TreeGrafter"/>
</dbReference>
<evidence type="ECO:0000313" key="6">
    <source>
        <dbReference type="EMBL" id="GEK38121.1"/>
    </source>
</evidence>
<evidence type="ECO:0000313" key="9">
    <source>
        <dbReference type="Proteomes" id="UP000321361"/>
    </source>
</evidence>
<dbReference type="KEGG" id="eth:CK496_05930"/>
<evidence type="ECO:0000256" key="1">
    <source>
        <dbReference type="ARBA" id="ARBA00009792"/>
    </source>
</evidence>
<dbReference type="Proteomes" id="UP000078516">
    <property type="component" value="Unassembled WGS sequence"/>
</dbReference>
<organism evidence="7 8">
    <name type="scientific">Enterococcus thailandicus</name>
    <dbReference type="NCBI Taxonomy" id="417368"/>
    <lineage>
        <taxon>Bacteria</taxon>
        <taxon>Bacillati</taxon>
        <taxon>Bacillota</taxon>
        <taxon>Bacilli</taxon>
        <taxon>Lactobacillales</taxon>
        <taxon>Enterococcaceae</taxon>
        <taxon>Enterococcus</taxon>
    </lineage>
</organism>
<dbReference type="InterPro" id="IPR011330">
    <property type="entry name" value="Glyco_hydro/deAcase_b/a-brl"/>
</dbReference>
<dbReference type="Pfam" id="PF01074">
    <property type="entry name" value="Glyco_hydro_38N"/>
    <property type="match status" value="1"/>
</dbReference>
<accession>A0A179ETV7</accession>
<proteinExistence type="inferred from homology"/>
<dbReference type="Gene3D" id="3.20.110.10">
    <property type="entry name" value="Glycoside hydrolase 38, N terminal domain"/>
    <property type="match status" value="1"/>
</dbReference>
<name>A0A179ETV7_ENTTH</name>
<dbReference type="CDD" id="cd10815">
    <property type="entry name" value="GH38N_AMII_EcMngB_like"/>
    <property type="match status" value="1"/>
</dbReference>